<evidence type="ECO:0000313" key="4">
    <source>
        <dbReference type="EMBL" id="KWX03940.1"/>
    </source>
</evidence>
<dbReference type="EMBL" id="JYIK01001124">
    <property type="protein sequence ID" value="KWX03940.1"/>
    <property type="molecule type" value="Genomic_DNA"/>
</dbReference>
<evidence type="ECO:0000313" key="5">
    <source>
        <dbReference type="Proteomes" id="UP000070598"/>
    </source>
</evidence>
<proteinExistence type="predicted"/>
<feature type="transmembrane region" description="Helical" evidence="1">
    <location>
        <begin position="6"/>
        <end position="29"/>
    </location>
</feature>
<feature type="domain" description="SHOCT" evidence="2">
    <location>
        <begin position="48"/>
        <end position="73"/>
    </location>
</feature>
<keyword evidence="1" id="KW-0812">Transmembrane</keyword>
<sequence>MGGGMAIVGWVLMAVFWIALIALIVWAVVRLVQAGDGRYRGGQHPETPEEILARRFASGEIDAATYDEARARLAQRRPEPR</sequence>
<reference evidence="5" key="1">
    <citation type="submission" date="2015-02" db="EMBL/GenBank/DDBJ databases">
        <title>Physiological reanalysis, assessment of diazotrophy, and genome sequences of multiple isolates of Streptomyces thermoautotrophicus.</title>
        <authorList>
            <person name="MacKellar D.C."/>
            <person name="Lieber L."/>
            <person name="Norman J."/>
            <person name="Bolger A."/>
            <person name="Tobin C."/>
            <person name="Murray J.W."/>
            <person name="Friesen M."/>
            <person name="Prell J."/>
        </authorList>
    </citation>
    <scope>NUCLEOTIDE SEQUENCE [LARGE SCALE GENOMIC DNA]</scope>
    <source>
        <strain evidence="5">UBT1</strain>
    </source>
</reference>
<dbReference type="Proteomes" id="UP000070598">
    <property type="component" value="Unassembled WGS sequence"/>
</dbReference>
<name>A0A132N1Y8_9ACTN</name>
<organism evidence="4 5">
    <name type="scientific">Carbonactinospora thermoautotrophica</name>
    <dbReference type="NCBI Taxonomy" id="1469144"/>
    <lineage>
        <taxon>Bacteria</taxon>
        <taxon>Bacillati</taxon>
        <taxon>Actinomycetota</taxon>
        <taxon>Actinomycetes</taxon>
        <taxon>Kitasatosporales</taxon>
        <taxon>Carbonactinosporaceae</taxon>
        <taxon>Carbonactinospora</taxon>
    </lineage>
</organism>
<evidence type="ECO:0000313" key="3">
    <source>
        <dbReference type="EMBL" id="KWW97673.1"/>
    </source>
</evidence>
<dbReference type="AlphaFoldDB" id="A0A132N1Y8"/>
<dbReference type="InterPro" id="IPR018649">
    <property type="entry name" value="SHOCT"/>
</dbReference>
<keyword evidence="1" id="KW-1133">Transmembrane helix</keyword>
<gene>
    <name evidence="3" type="ORF">TH66_19260</name>
    <name evidence="4" type="ORF">TR74_24480</name>
</gene>
<evidence type="ECO:0000259" key="2">
    <source>
        <dbReference type="Pfam" id="PF09851"/>
    </source>
</evidence>
<reference evidence="4 6" key="2">
    <citation type="submission" date="2015-02" db="EMBL/GenBank/DDBJ databases">
        <title>Physiological reanalysis, assessment of diazotrophy, and genome sequences of multiple isolates of Streptomyces thermoautotrophicus.</title>
        <authorList>
            <person name="MacKellar D.C."/>
            <person name="Lieber L."/>
            <person name="Norman J."/>
            <person name="Bolger A."/>
            <person name="Tobin C."/>
            <person name="Murray J.W."/>
            <person name="Prell J."/>
        </authorList>
    </citation>
    <scope>NUCLEOTIDE SEQUENCE [LARGE SCALE GENOMIC DNA]</scope>
    <source>
        <strain evidence="4 6">UBT1</strain>
    </source>
</reference>
<keyword evidence="1" id="KW-0472">Membrane</keyword>
<evidence type="ECO:0000313" key="6">
    <source>
        <dbReference type="Proteomes" id="UP000070659"/>
    </source>
</evidence>
<accession>A0A132N1Y8</accession>
<protein>
    <recommendedName>
        <fullName evidence="2">SHOCT domain-containing protein</fullName>
    </recommendedName>
</protein>
<comment type="caution">
    <text evidence="4">The sequence shown here is derived from an EMBL/GenBank/DDBJ whole genome shotgun (WGS) entry which is preliminary data.</text>
</comment>
<dbReference type="PATRIC" id="fig|1469144.8.peg.432"/>
<dbReference type="Pfam" id="PF09851">
    <property type="entry name" value="SHOCT"/>
    <property type="match status" value="1"/>
</dbReference>
<dbReference type="Proteomes" id="UP000070659">
    <property type="component" value="Unassembled WGS sequence"/>
</dbReference>
<dbReference type="EMBL" id="JYIJ01000019">
    <property type="protein sequence ID" value="KWW97673.1"/>
    <property type="molecule type" value="Genomic_DNA"/>
</dbReference>
<evidence type="ECO:0000256" key="1">
    <source>
        <dbReference type="SAM" id="Phobius"/>
    </source>
</evidence>